<sequence>MASSDAAKPTPPPQREKKSLEEQLRSFDDVPLFMRNLPSGGDDANSALDALQALAYEGHPDDAAKNFKEQGNEYFRAKRFREALGFYRQGIDAKPGGKELLESLFLNSAACNLELQNYGRALHDTRNAMQVNPRSLKALYRAAKAFLALDRVDDALGACDLALERDGGADFEALRKKASDRAAVLKRRAEERTERERRTKLMNDALRVACLARGLWIERSTSQDDTHAPKFDPDALPAYASPNVPLLGGETWRAPDPIRTPLLFPVVLMYPQHGMSDLIAEFHEDTTIGQHLEAMFPPEARGSLPWDPAGEYVAKDLSVIALTHQGRLLRVGHKLSLRTFMDQAAKDAPDGRPENRDGLVLHNGAVSLAVFPKQSAAELHVSERVFVMVVGAAGGDAPAPVADAPMEAYFTHSSESESDMYTGRDEESIERLEEEIDALTASVQGLDAYHIVDKLGEGTFSSVYKAIDVHHALYRNVPWATSDNPRIVPRPPKPGAVYVALKRIYVTSSTARIVNELEIMEMLRGRPFLSYLITAFRSADQVIAVMPYSRHTEFRDYYRIMPLSDLPCYFYCLFSALAAMHELGILHRDVKPANFLYDPRTGFGTLCDFGLAERLEPGEWRNKCHHTCPTPAHPHGEQCVNHGTYSTHLLPGGALARTEDKSYGGARPMAPPSRVGYLRSDPRPGVRANRAGTRGFRAPEVLFKCMDQTPAVDIWSAGIILLSYLLKRFPLFNANDDTEALLELATIFGQRRMEQCAMLHNRTFACNLPTVDHAGRRIPELIQHVRPELFEPPPEHPDPGAYRRQVQQVVHLANVCLYLDCTRRWTARRLLQHAFFEDLRFGGAGEPLAATADVLRCYEEAVQEPMVECTNLDALYTNAQAPDSDRMDAEVLREDFCSTAVVARTWLSLRATNRAQGVDIDLEALRDSQARWGAARVCLLQSPAYAHAAHTVALPSDAPGAPPAPSTWDAGQATARFDRRHAKKQERAPALRAAREPRLTLLHSDVLDLPVPPLADGSVLEAPDVVASLNYAMAYFHERKTLLAYLASVKHSLRPRTGVFITDMFGGAPTGEEYEDQAALWARFWDEPGFRRSDADAAQTAPARAARGAHDDLQVLPAPSAAQRGTRAEWPRGRLKLVRTGEEHGGFEYWREDGPIDYATNRFRMSLSFRFRDGSWLRDVFAYDFRIWSLRELTEAMEEVGFASVRVLVLPRNDMDSYAAESDSDAASDVEDDDPFAFLRRTEKEERQRRMFHTVEPGEKIFCSRSFATYLVARAP</sequence>
<dbReference type="SUPFAM" id="SSF53335">
    <property type="entry name" value="S-adenosyl-L-methionine-dependent methyltransferases"/>
    <property type="match status" value="1"/>
</dbReference>
<dbReference type="InterPro" id="IPR029063">
    <property type="entry name" value="SAM-dependent_MTases_sf"/>
</dbReference>
<dbReference type="Pfam" id="PF18972">
    <property type="entry name" value="Wheel"/>
    <property type="match status" value="1"/>
</dbReference>
<dbReference type="GO" id="GO:0004674">
    <property type="term" value="F:protein serine/threonine kinase activity"/>
    <property type="evidence" value="ECO:0007669"/>
    <property type="project" value="UniProtKB-KW"/>
</dbReference>
<dbReference type="Gene3D" id="1.25.40.10">
    <property type="entry name" value="Tetratricopeptide repeat domain"/>
    <property type="match status" value="1"/>
</dbReference>
<comment type="similarity">
    <text evidence="3">Belongs to the TTC4 family.</text>
</comment>
<evidence type="ECO:0000256" key="4">
    <source>
        <dbReference type="PROSITE-ProRule" id="PRU00339"/>
    </source>
</evidence>
<dbReference type="PROSITE" id="PS00108">
    <property type="entry name" value="PROTEIN_KINASE_ST"/>
    <property type="match status" value="1"/>
</dbReference>
<dbReference type="Gene3D" id="1.10.510.10">
    <property type="entry name" value="Transferase(Phosphotransferase) domain 1"/>
    <property type="match status" value="1"/>
</dbReference>
<feature type="domain" description="Protein kinase" evidence="7">
    <location>
        <begin position="449"/>
        <end position="836"/>
    </location>
</feature>
<feature type="coiled-coil region" evidence="5">
    <location>
        <begin position="422"/>
        <end position="449"/>
    </location>
</feature>
<evidence type="ECO:0000256" key="5">
    <source>
        <dbReference type="SAM" id="Coils"/>
    </source>
</evidence>
<dbReference type="SMART" id="SM00220">
    <property type="entry name" value="S_TKc"/>
    <property type="match status" value="1"/>
</dbReference>
<evidence type="ECO:0000259" key="7">
    <source>
        <dbReference type="PROSITE" id="PS50011"/>
    </source>
</evidence>
<organism evidence="8 9">
    <name type="scientific">Malassezia obtusa</name>
    <dbReference type="NCBI Taxonomy" id="76774"/>
    <lineage>
        <taxon>Eukaryota</taxon>
        <taxon>Fungi</taxon>
        <taxon>Dikarya</taxon>
        <taxon>Basidiomycota</taxon>
        <taxon>Ustilaginomycotina</taxon>
        <taxon>Malasseziomycetes</taxon>
        <taxon>Malasseziales</taxon>
        <taxon>Malasseziaceae</taxon>
        <taxon>Malassezia</taxon>
    </lineage>
</organism>
<keyword evidence="5" id="KW-0175">Coiled coil</keyword>
<keyword evidence="8" id="KW-0723">Serine/threonine-protein kinase</keyword>
<dbReference type="GO" id="GO:0006457">
    <property type="term" value="P:protein folding"/>
    <property type="evidence" value="ECO:0007669"/>
    <property type="project" value="TreeGrafter"/>
</dbReference>
<dbReference type="PROSITE" id="PS50005">
    <property type="entry name" value="TPR"/>
    <property type="match status" value="1"/>
</dbReference>
<protein>
    <submittedName>
        <fullName evidence="8">Non-specific serine/threonine protein kinase</fullName>
        <ecNumber evidence="8">2.7.11.1</ecNumber>
    </submittedName>
</protein>
<dbReference type="Proteomes" id="UP001214603">
    <property type="component" value="Chromosome 8"/>
</dbReference>
<dbReference type="GO" id="GO:0051879">
    <property type="term" value="F:Hsp90 protein binding"/>
    <property type="evidence" value="ECO:0007669"/>
    <property type="project" value="InterPro"/>
</dbReference>
<dbReference type="GO" id="GO:0005524">
    <property type="term" value="F:ATP binding"/>
    <property type="evidence" value="ECO:0007669"/>
    <property type="project" value="InterPro"/>
</dbReference>
<feature type="repeat" description="TPR" evidence="4">
    <location>
        <begin position="64"/>
        <end position="97"/>
    </location>
</feature>
<keyword evidence="8" id="KW-0808">Transferase</keyword>
<evidence type="ECO:0000256" key="1">
    <source>
        <dbReference type="ARBA" id="ARBA00022737"/>
    </source>
</evidence>
<dbReference type="CDD" id="cd21377">
    <property type="entry name" value="CTWD_Cns1-like"/>
    <property type="match status" value="1"/>
</dbReference>
<proteinExistence type="inferred from homology"/>
<evidence type="ECO:0000256" key="2">
    <source>
        <dbReference type="ARBA" id="ARBA00022803"/>
    </source>
</evidence>
<keyword evidence="8" id="KW-0418">Kinase</keyword>
<dbReference type="InterPro" id="IPR011009">
    <property type="entry name" value="Kinase-like_dom_sf"/>
</dbReference>
<dbReference type="PANTHER" id="PTHR46035">
    <property type="entry name" value="TETRATRICOPEPTIDE REPEAT PROTEIN 4"/>
    <property type="match status" value="1"/>
</dbReference>
<dbReference type="InterPro" id="IPR044059">
    <property type="entry name" value="Csn1/TTC4_wheel"/>
</dbReference>
<feature type="region of interest" description="Disordered" evidence="6">
    <location>
        <begin position="1"/>
        <end position="22"/>
    </location>
</feature>
<dbReference type="InterPro" id="IPR008271">
    <property type="entry name" value="Ser/Thr_kinase_AS"/>
</dbReference>
<accession>A0AAF0IT34</accession>
<dbReference type="PANTHER" id="PTHR46035:SF1">
    <property type="entry name" value="TETRATRICOPEPTIDE REPEAT PROTEIN 4"/>
    <property type="match status" value="1"/>
</dbReference>
<dbReference type="Gene3D" id="3.40.50.150">
    <property type="entry name" value="Vaccinia Virus protein VP39"/>
    <property type="match status" value="1"/>
</dbReference>
<dbReference type="AlphaFoldDB" id="A0AAF0IT34"/>
<dbReference type="PROSITE" id="PS50011">
    <property type="entry name" value="PROTEIN_KINASE_DOM"/>
    <property type="match status" value="1"/>
</dbReference>
<dbReference type="InterPro" id="IPR019734">
    <property type="entry name" value="TPR_rpt"/>
</dbReference>
<dbReference type="EMBL" id="CP119941">
    <property type="protein sequence ID" value="WFD04340.1"/>
    <property type="molecule type" value="Genomic_DNA"/>
</dbReference>
<evidence type="ECO:0000256" key="3">
    <source>
        <dbReference type="ARBA" id="ARBA00023602"/>
    </source>
</evidence>
<keyword evidence="1" id="KW-0677">Repeat</keyword>
<dbReference type="GO" id="GO:0005634">
    <property type="term" value="C:nucleus"/>
    <property type="evidence" value="ECO:0007669"/>
    <property type="project" value="TreeGrafter"/>
</dbReference>
<dbReference type="EC" id="2.7.11.1" evidence="8"/>
<dbReference type="GO" id="GO:0030544">
    <property type="term" value="F:Hsp70 protein binding"/>
    <property type="evidence" value="ECO:0007669"/>
    <property type="project" value="TreeGrafter"/>
</dbReference>
<dbReference type="InterPro" id="IPR011990">
    <property type="entry name" value="TPR-like_helical_dom_sf"/>
</dbReference>
<dbReference type="Pfam" id="PF00069">
    <property type="entry name" value="Pkinase"/>
    <property type="match status" value="2"/>
</dbReference>
<keyword evidence="9" id="KW-1185">Reference proteome</keyword>
<dbReference type="GO" id="GO:0005829">
    <property type="term" value="C:cytosol"/>
    <property type="evidence" value="ECO:0007669"/>
    <property type="project" value="TreeGrafter"/>
</dbReference>
<evidence type="ECO:0000256" key="6">
    <source>
        <dbReference type="SAM" id="MobiDB-lite"/>
    </source>
</evidence>
<name>A0AAF0IT34_9BASI</name>
<evidence type="ECO:0000313" key="8">
    <source>
        <dbReference type="EMBL" id="WFD04340.1"/>
    </source>
</evidence>
<dbReference type="SUPFAM" id="SSF56112">
    <property type="entry name" value="Protein kinase-like (PK-like)"/>
    <property type="match status" value="1"/>
</dbReference>
<dbReference type="SMART" id="SM00028">
    <property type="entry name" value="TPR"/>
    <property type="match status" value="3"/>
</dbReference>
<keyword evidence="2 4" id="KW-0802">TPR repeat</keyword>
<dbReference type="SUPFAM" id="SSF48452">
    <property type="entry name" value="TPR-like"/>
    <property type="match status" value="1"/>
</dbReference>
<gene>
    <name evidence="8" type="primary">CDC7</name>
    <name evidence="8" type="ORF">MOBT1_003047</name>
</gene>
<dbReference type="Gene3D" id="3.30.200.20">
    <property type="entry name" value="Phosphorylase Kinase, domain 1"/>
    <property type="match status" value="1"/>
</dbReference>
<dbReference type="CDD" id="cd14019">
    <property type="entry name" value="STKc_Cdc7"/>
    <property type="match status" value="1"/>
</dbReference>
<dbReference type="InterPro" id="IPR000719">
    <property type="entry name" value="Prot_kinase_dom"/>
</dbReference>
<evidence type="ECO:0000313" key="9">
    <source>
        <dbReference type="Proteomes" id="UP001214603"/>
    </source>
</evidence>
<reference evidence="8" key="1">
    <citation type="submission" date="2023-03" db="EMBL/GenBank/DDBJ databases">
        <title>Mating type loci evolution in Malassezia.</title>
        <authorList>
            <person name="Coelho M.A."/>
        </authorList>
    </citation>
    <scope>NUCLEOTIDE SEQUENCE</scope>
    <source>
        <strain evidence="8">CBS 7876</strain>
    </source>
</reference>